<evidence type="ECO:0000259" key="3">
    <source>
        <dbReference type="PROSITE" id="PS50977"/>
    </source>
</evidence>
<feature type="DNA-binding region" description="H-T-H motif" evidence="2">
    <location>
        <begin position="33"/>
        <end position="52"/>
    </location>
</feature>
<organism evidence="4 5">
    <name type="scientific">Paenibacillus nasutitermitis</name>
    <dbReference type="NCBI Taxonomy" id="1652958"/>
    <lineage>
        <taxon>Bacteria</taxon>
        <taxon>Bacillati</taxon>
        <taxon>Bacillota</taxon>
        <taxon>Bacilli</taxon>
        <taxon>Bacillales</taxon>
        <taxon>Paenibacillaceae</taxon>
        <taxon>Paenibacillus</taxon>
    </lineage>
</organism>
<reference evidence="4" key="2">
    <citation type="submission" date="2020-09" db="EMBL/GenBank/DDBJ databases">
        <authorList>
            <person name="Sun Q."/>
            <person name="Zhou Y."/>
        </authorList>
    </citation>
    <scope>NUCLEOTIDE SEQUENCE</scope>
    <source>
        <strain evidence="4">CGMCC 1.15178</strain>
    </source>
</reference>
<dbReference type="GO" id="GO:0003677">
    <property type="term" value="F:DNA binding"/>
    <property type="evidence" value="ECO:0007669"/>
    <property type="project" value="UniProtKB-UniRule"/>
</dbReference>
<dbReference type="Gene3D" id="1.10.357.10">
    <property type="entry name" value="Tetracycline Repressor, domain 2"/>
    <property type="match status" value="1"/>
</dbReference>
<dbReference type="PANTHER" id="PTHR43479:SF21">
    <property type="entry name" value="TRANSCRIPTIONAL REGULATOR, TETR FAMILY"/>
    <property type="match status" value="1"/>
</dbReference>
<keyword evidence="5" id="KW-1185">Reference proteome</keyword>
<accession>A0A916YWS5</accession>
<evidence type="ECO:0000313" key="5">
    <source>
        <dbReference type="Proteomes" id="UP000612456"/>
    </source>
</evidence>
<dbReference type="RefSeq" id="WP_229750222.1">
    <property type="nucleotide sequence ID" value="NZ_BMHP01000002.1"/>
</dbReference>
<keyword evidence="1 2" id="KW-0238">DNA-binding</keyword>
<dbReference type="Gene3D" id="1.10.10.60">
    <property type="entry name" value="Homeodomain-like"/>
    <property type="match status" value="1"/>
</dbReference>
<dbReference type="SUPFAM" id="SSF46689">
    <property type="entry name" value="Homeodomain-like"/>
    <property type="match status" value="1"/>
</dbReference>
<dbReference type="AlphaFoldDB" id="A0A916YWS5"/>
<comment type="caution">
    <text evidence="4">The sequence shown here is derived from an EMBL/GenBank/DDBJ whole genome shotgun (WGS) entry which is preliminary data.</text>
</comment>
<dbReference type="Pfam" id="PF00440">
    <property type="entry name" value="TetR_N"/>
    <property type="match status" value="1"/>
</dbReference>
<dbReference type="InterPro" id="IPR036271">
    <property type="entry name" value="Tet_transcr_reg_TetR-rel_C_sf"/>
</dbReference>
<gene>
    <name evidence="4" type="ORF">GCM10010911_21540</name>
</gene>
<reference evidence="4" key="1">
    <citation type="journal article" date="2014" name="Int. J. Syst. Evol. Microbiol.">
        <title>Complete genome sequence of Corynebacterium casei LMG S-19264T (=DSM 44701T), isolated from a smear-ripened cheese.</title>
        <authorList>
            <consortium name="US DOE Joint Genome Institute (JGI-PGF)"/>
            <person name="Walter F."/>
            <person name="Albersmeier A."/>
            <person name="Kalinowski J."/>
            <person name="Ruckert C."/>
        </authorList>
    </citation>
    <scope>NUCLEOTIDE SEQUENCE</scope>
    <source>
        <strain evidence="4">CGMCC 1.15178</strain>
    </source>
</reference>
<evidence type="ECO:0000313" key="4">
    <source>
        <dbReference type="EMBL" id="GGD63510.1"/>
    </source>
</evidence>
<evidence type="ECO:0000256" key="1">
    <source>
        <dbReference type="ARBA" id="ARBA00023125"/>
    </source>
</evidence>
<feature type="domain" description="HTH tetR-type" evidence="3">
    <location>
        <begin position="10"/>
        <end position="70"/>
    </location>
</feature>
<dbReference type="SUPFAM" id="SSF48498">
    <property type="entry name" value="Tetracyclin repressor-like, C-terminal domain"/>
    <property type="match status" value="1"/>
</dbReference>
<dbReference type="InterPro" id="IPR009057">
    <property type="entry name" value="Homeodomain-like_sf"/>
</dbReference>
<dbReference type="InterPro" id="IPR050624">
    <property type="entry name" value="HTH-type_Tx_Regulator"/>
</dbReference>
<evidence type="ECO:0000256" key="2">
    <source>
        <dbReference type="PROSITE-ProRule" id="PRU00335"/>
    </source>
</evidence>
<protein>
    <submittedName>
        <fullName evidence="4">TetR family transcriptional regulator</fullName>
    </submittedName>
</protein>
<dbReference type="EMBL" id="BMHP01000002">
    <property type="protein sequence ID" value="GGD63510.1"/>
    <property type="molecule type" value="Genomic_DNA"/>
</dbReference>
<dbReference type="InterPro" id="IPR001647">
    <property type="entry name" value="HTH_TetR"/>
</dbReference>
<dbReference type="PROSITE" id="PS50977">
    <property type="entry name" value="HTH_TETR_2"/>
    <property type="match status" value="1"/>
</dbReference>
<name>A0A916YWS5_9BACL</name>
<dbReference type="PANTHER" id="PTHR43479">
    <property type="entry name" value="ACREF/ENVCD OPERON REPRESSOR-RELATED"/>
    <property type="match status" value="1"/>
</dbReference>
<proteinExistence type="predicted"/>
<sequence>MMNGFEKRASLIKEKIMKTCLDMLRTTDLRGIRIADISKKAKVSQVTIYNYFGSKEALLQEVLKAYFDNIIREFEEYMNGGHTLKEKIEHIIFLEKESYKDISPGLIKELLIEDHELNQYVEKQYREKAIPLTIRIIEEGKKSGEISSDVSVESILAFIQLYMNQYETILEMAEKSGDMDQFLEGMVNMFFYGLCGKR</sequence>
<dbReference type="Proteomes" id="UP000612456">
    <property type="component" value="Unassembled WGS sequence"/>
</dbReference>